<evidence type="ECO:0000259" key="9">
    <source>
        <dbReference type="SMART" id="SM00977"/>
    </source>
</evidence>
<comment type="caution">
    <text evidence="10">The sequence shown here is derived from an EMBL/GenBank/DDBJ whole genome shotgun (WGS) entry which is preliminary data.</text>
</comment>
<evidence type="ECO:0000256" key="6">
    <source>
        <dbReference type="ARBA" id="ARBA00022840"/>
    </source>
</evidence>
<comment type="subcellular location">
    <subcellularLocation>
        <location evidence="1 8">Cytoplasm</location>
    </subcellularLocation>
</comment>
<dbReference type="InterPro" id="IPR012795">
    <property type="entry name" value="tRNA_Ile_lys_synt_N"/>
</dbReference>
<keyword evidence="11" id="KW-1185">Reference proteome</keyword>
<dbReference type="EC" id="6.3.4.19" evidence="8"/>
<evidence type="ECO:0000256" key="3">
    <source>
        <dbReference type="ARBA" id="ARBA00022598"/>
    </source>
</evidence>
<comment type="domain">
    <text evidence="8">The N-terminal region contains the highly conserved SGGXDS motif, predicted to be a P-loop motif involved in ATP binding.</text>
</comment>
<evidence type="ECO:0000256" key="2">
    <source>
        <dbReference type="ARBA" id="ARBA00022490"/>
    </source>
</evidence>
<evidence type="ECO:0000313" key="11">
    <source>
        <dbReference type="Proteomes" id="UP000279194"/>
    </source>
</evidence>
<keyword evidence="6 8" id="KW-0067">ATP-binding</keyword>
<proteinExistence type="inferred from homology"/>
<dbReference type="PANTHER" id="PTHR43033:SF1">
    <property type="entry name" value="TRNA(ILE)-LYSIDINE SYNTHASE-RELATED"/>
    <property type="match status" value="1"/>
</dbReference>
<gene>
    <name evidence="8 10" type="primary">tilS</name>
    <name evidence="10" type="ORF">EAF07_05390</name>
</gene>
<evidence type="ECO:0000256" key="1">
    <source>
        <dbReference type="ARBA" id="ARBA00004496"/>
    </source>
</evidence>
<dbReference type="EMBL" id="RCVM01000008">
    <property type="protein sequence ID" value="RLY03456.1"/>
    <property type="molecule type" value="Genomic_DNA"/>
</dbReference>
<keyword evidence="5 8" id="KW-0547">Nucleotide-binding</keyword>
<organism evidence="10 11">
    <name type="scientific">Streptococcus hillyeri</name>
    <dbReference type="NCBI Taxonomy" id="2282420"/>
    <lineage>
        <taxon>Bacteria</taxon>
        <taxon>Bacillati</taxon>
        <taxon>Bacillota</taxon>
        <taxon>Bacilli</taxon>
        <taxon>Lactobacillales</taxon>
        <taxon>Streptococcaceae</taxon>
        <taxon>Streptococcus</taxon>
    </lineage>
</organism>
<dbReference type="InterPro" id="IPR011063">
    <property type="entry name" value="TilS/TtcA_N"/>
</dbReference>
<dbReference type="PANTHER" id="PTHR43033">
    <property type="entry name" value="TRNA(ILE)-LYSIDINE SYNTHASE-RELATED"/>
    <property type="match status" value="1"/>
</dbReference>
<dbReference type="RefSeq" id="WP_121835403.1">
    <property type="nucleotide sequence ID" value="NZ_CP163513.1"/>
</dbReference>
<reference evidence="10 11" key="1">
    <citation type="submission" date="2018-10" db="EMBL/GenBank/DDBJ databases">
        <title>Streptococcus hillyeri sp. nov., isolated from equine tracheal sample.</title>
        <authorList>
            <person name="Macfadyen A.C."/>
            <person name="Waller A."/>
            <person name="Paterson G.K."/>
        </authorList>
    </citation>
    <scope>NUCLEOTIDE SEQUENCE [LARGE SCALE GENOMIC DNA]</scope>
    <source>
        <strain evidence="10 11">28462</strain>
    </source>
</reference>
<dbReference type="SUPFAM" id="SSF52402">
    <property type="entry name" value="Adenine nucleotide alpha hydrolases-like"/>
    <property type="match status" value="1"/>
</dbReference>
<dbReference type="Proteomes" id="UP000279194">
    <property type="component" value="Unassembled WGS sequence"/>
</dbReference>
<comment type="catalytic activity">
    <reaction evidence="7 8">
        <text>cytidine(34) in tRNA(Ile2) + L-lysine + ATP = lysidine(34) in tRNA(Ile2) + AMP + diphosphate + H(+)</text>
        <dbReference type="Rhea" id="RHEA:43744"/>
        <dbReference type="Rhea" id="RHEA-COMP:10625"/>
        <dbReference type="Rhea" id="RHEA-COMP:10670"/>
        <dbReference type="ChEBI" id="CHEBI:15378"/>
        <dbReference type="ChEBI" id="CHEBI:30616"/>
        <dbReference type="ChEBI" id="CHEBI:32551"/>
        <dbReference type="ChEBI" id="CHEBI:33019"/>
        <dbReference type="ChEBI" id="CHEBI:82748"/>
        <dbReference type="ChEBI" id="CHEBI:83665"/>
        <dbReference type="ChEBI" id="CHEBI:456215"/>
        <dbReference type="EC" id="6.3.4.19"/>
    </reaction>
</comment>
<dbReference type="GO" id="GO:0006400">
    <property type="term" value="P:tRNA modification"/>
    <property type="evidence" value="ECO:0007669"/>
    <property type="project" value="UniProtKB-UniRule"/>
</dbReference>
<dbReference type="HAMAP" id="MF_01161">
    <property type="entry name" value="tRNA_Ile_lys_synt"/>
    <property type="match status" value="1"/>
</dbReference>
<evidence type="ECO:0000256" key="5">
    <source>
        <dbReference type="ARBA" id="ARBA00022741"/>
    </source>
</evidence>
<dbReference type="OrthoDB" id="9807403at2"/>
<dbReference type="Gene3D" id="3.40.50.620">
    <property type="entry name" value="HUPs"/>
    <property type="match status" value="1"/>
</dbReference>
<sequence>MTYQTLFQEVVKNHFFDHHNKVLIALSGGVDSMNLLHFLSLYQKELGISLGIAHINHKQRPESDVEEDYLRHLAENQGYPFYHADFSGIFSEKAARDFRYDFFKKVMIEEGYTALVTAHHADDQAETMLLKLLRGSRLRHLTGIRAVQEFGPGQLIRPFLTLKKSELPDVFHFEDSSNTSRNYFRNRVRHDYLPQLEKENPQFSTYLADLARENQIFQTALLELTQGFDVTDLRFFKSQSKALKEVLLGNYLEEFPKLQLTKVQFTQLLTLLENSNTYQIPLKNGYELLKAKETFCIQKISPTTDSTLTSKVLKFQEIVIFNGFQFSFLEDGEGIPLFSQSSLILRGRQPQDKINFGTFSKKLRRLFIDEKIPKKEREKAIVGEQEGKIVFVQTPNNLYLRKFAESDTMKAALNIKKL</sequence>
<dbReference type="InterPro" id="IPR012094">
    <property type="entry name" value="tRNA_Ile_lys_synt"/>
</dbReference>
<keyword evidence="3 8" id="KW-0436">Ligase</keyword>
<protein>
    <recommendedName>
        <fullName evidence="8">tRNA(Ile)-lysidine synthase</fullName>
        <ecNumber evidence="8">6.3.4.19</ecNumber>
    </recommendedName>
    <alternativeName>
        <fullName evidence="8">tRNA(Ile)-2-lysyl-cytidine synthase</fullName>
    </alternativeName>
    <alternativeName>
        <fullName evidence="8">tRNA(Ile)-lysidine synthetase</fullName>
    </alternativeName>
</protein>
<dbReference type="GO" id="GO:0032267">
    <property type="term" value="F:tRNA(Ile)-lysidine synthase activity"/>
    <property type="evidence" value="ECO:0007669"/>
    <property type="project" value="UniProtKB-EC"/>
</dbReference>
<dbReference type="GO" id="GO:0005737">
    <property type="term" value="C:cytoplasm"/>
    <property type="evidence" value="ECO:0007669"/>
    <property type="project" value="UniProtKB-SubCell"/>
</dbReference>
<feature type="binding site" evidence="8">
    <location>
        <begin position="27"/>
        <end position="32"/>
    </location>
    <ligand>
        <name>ATP</name>
        <dbReference type="ChEBI" id="CHEBI:30616"/>
    </ligand>
</feature>
<dbReference type="GO" id="GO:0005524">
    <property type="term" value="F:ATP binding"/>
    <property type="evidence" value="ECO:0007669"/>
    <property type="project" value="UniProtKB-UniRule"/>
</dbReference>
<keyword evidence="4 8" id="KW-0819">tRNA processing</keyword>
<dbReference type="NCBIfam" id="TIGR02432">
    <property type="entry name" value="lysidine_TilS_N"/>
    <property type="match status" value="1"/>
</dbReference>
<dbReference type="Pfam" id="PF01171">
    <property type="entry name" value="ATP_bind_3"/>
    <property type="match status" value="1"/>
</dbReference>
<evidence type="ECO:0000256" key="7">
    <source>
        <dbReference type="ARBA" id="ARBA00048539"/>
    </source>
</evidence>
<dbReference type="CDD" id="cd01992">
    <property type="entry name" value="TilS_N"/>
    <property type="match status" value="1"/>
</dbReference>
<dbReference type="InterPro" id="IPR014729">
    <property type="entry name" value="Rossmann-like_a/b/a_fold"/>
</dbReference>
<comment type="similarity">
    <text evidence="8">Belongs to the tRNA(Ile)-lysidine synthase family.</text>
</comment>
<dbReference type="AlphaFoldDB" id="A0A3L9DPU2"/>
<keyword evidence="2 8" id="KW-0963">Cytoplasm</keyword>
<evidence type="ECO:0000313" key="10">
    <source>
        <dbReference type="EMBL" id="RLY03456.1"/>
    </source>
</evidence>
<evidence type="ECO:0000256" key="8">
    <source>
        <dbReference type="HAMAP-Rule" id="MF_01161"/>
    </source>
</evidence>
<dbReference type="SMART" id="SM00977">
    <property type="entry name" value="TilS_C"/>
    <property type="match status" value="1"/>
</dbReference>
<comment type="function">
    <text evidence="8">Ligates lysine onto the cytidine present at position 34 of the AUA codon-specific tRNA(Ile) that contains the anticodon CAU, in an ATP-dependent manner. Cytidine is converted to lysidine, thus changing the amino acid specificity of the tRNA from methionine to isoleucine.</text>
</comment>
<feature type="domain" description="Lysidine-tRNA(Ile) synthetase C-terminal" evidence="9">
    <location>
        <begin position="343"/>
        <end position="415"/>
    </location>
</feature>
<dbReference type="NCBIfam" id="TIGR02433">
    <property type="entry name" value="lysidine_TilS_C"/>
    <property type="match status" value="1"/>
</dbReference>
<dbReference type="InterPro" id="IPR012796">
    <property type="entry name" value="Lysidine-tRNA-synth_C"/>
</dbReference>
<name>A0A3L9DPU2_9STRE</name>
<evidence type="ECO:0000256" key="4">
    <source>
        <dbReference type="ARBA" id="ARBA00022694"/>
    </source>
</evidence>
<accession>A0A3L9DPU2</accession>